<proteinExistence type="predicted"/>
<evidence type="ECO:0008006" key="3">
    <source>
        <dbReference type="Google" id="ProtNLM"/>
    </source>
</evidence>
<dbReference type="SUPFAM" id="SSF46689">
    <property type="entry name" value="Homeodomain-like"/>
    <property type="match status" value="1"/>
</dbReference>
<reference evidence="1" key="3">
    <citation type="submission" date="2025-09" db="UniProtKB">
        <authorList>
            <consortium name="Ensembl"/>
        </authorList>
    </citation>
    <scope>IDENTIFICATION</scope>
</reference>
<accession>A0AAZ3RGA7</accession>
<name>A0AAZ3RGA7_ONCTS</name>
<dbReference type="Ensembl" id="ENSOTST00005196658.1">
    <property type="protein sequence ID" value="ENSOTSP00005139044.1"/>
    <property type="gene ID" value="ENSOTSG00005061598.1"/>
</dbReference>
<protein>
    <recommendedName>
        <fullName evidence="3">Helix-turn-helix domain-containing protein</fullName>
    </recommendedName>
</protein>
<evidence type="ECO:0000313" key="1">
    <source>
        <dbReference type="Ensembl" id="ENSOTSP00005139044.1"/>
    </source>
</evidence>
<evidence type="ECO:0000313" key="2">
    <source>
        <dbReference type="Proteomes" id="UP000694402"/>
    </source>
</evidence>
<keyword evidence="2" id="KW-1185">Reference proteome</keyword>
<dbReference type="InterPro" id="IPR009057">
    <property type="entry name" value="Homeodomain-like_sf"/>
</dbReference>
<reference evidence="1" key="2">
    <citation type="submission" date="2025-08" db="UniProtKB">
        <authorList>
            <consortium name="Ensembl"/>
        </authorList>
    </citation>
    <scope>IDENTIFICATION</scope>
</reference>
<sequence>MGGCAGYDKQPSSQQTNWRALLYVTGDSMLQGGMRTADVAREINCNVRTVRHLRQRYRETRWTADHPRSGRPRVTTPAQDQYIQTCGTGTGWQQQLPELRQEPTIPPSVLRLSAIG</sequence>
<dbReference type="Proteomes" id="UP000694402">
    <property type="component" value="Unassembled WGS sequence"/>
</dbReference>
<dbReference type="Pfam" id="PF13551">
    <property type="entry name" value="HTH_29"/>
    <property type="match status" value="1"/>
</dbReference>
<organism evidence="1 2">
    <name type="scientific">Oncorhynchus tshawytscha</name>
    <name type="common">Chinook salmon</name>
    <name type="synonym">Salmo tshawytscha</name>
    <dbReference type="NCBI Taxonomy" id="74940"/>
    <lineage>
        <taxon>Eukaryota</taxon>
        <taxon>Metazoa</taxon>
        <taxon>Chordata</taxon>
        <taxon>Craniata</taxon>
        <taxon>Vertebrata</taxon>
        <taxon>Euteleostomi</taxon>
        <taxon>Actinopterygii</taxon>
        <taxon>Neopterygii</taxon>
        <taxon>Teleostei</taxon>
        <taxon>Protacanthopterygii</taxon>
        <taxon>Salmoniformes</taxon>
        <taxon>Salmonidae</taxon>
        <taxon>Salmoninae</taxon>
        <taxon>Oncorhynchus</taxon>
    </lineage>
</organism>
<dbReference type="AlphaFoldDB" id="A0AAZ3RGA7"/>
<reference evidence="2" key="1">
    <citation type="journal article" date="2018" name="PLoS ONE">
        <title>Chinook salmon (Oncorhynchus tshawytscha) genome and transcriptome.</title>
        <authorList>
            <person name="Christensen K.A."/>
            <person name="Leong J.S."/>
            <person name="Sakhrani D."/>
            <person name="Biagi C.A."/>
            <person name="Minkley D.R."/>
            <person name="Withler R.E."/>
            <person name="Rondeau E.B."/>
            <person name="Koop B.F."/>
            <person name="Devlin R.H."/>
        </authorList>
    </citation>
    <scope>NUCLEOTIDE SEQUENCE [LARGE SCALE GENOMIC DNA]</scope>
</reference>
<dbReference type="GeneTree" id="ENSGT01150000288029"/>